<dbReference type="SMART" id="SM00387">
    <property type="entry name" value="HATPase_c"/>
    <property type="match status" value="1"/>
</dbReference>
<dbReference type="CDD" id="cd06225">
    <property type="entry name" value="HAMP"/>
    <property type="match status" value="1"/>
</dbReference>
<dbReference type="CDD" id="cd00075">
    <property type="entry name" value="HATPase"/>
    <property type="match status" value="1"/>
</dbReference>
<keyword evidence="5" id="KW-0808">Transferase</keyword>
<sequence>MPAVRRRLLTTYLSLTAILLLALGIPLALSLSMIEYHHLAIAQVNETEKLAASAARTAAPASDTAWAGQATEYGRRKDSVVLLFDNRGEVAFTTRPGTRVGRREWRLIVRRALDGRPNLPLNYPFNISAKPSFVASPVFEHGRTIAAVATLAPTTSLRSRAMGQNAVLLGVAGLGLLAASVASVPLSRWSLRPVRQLHRAVGAIAQGRYDTRAPGDSGPAEIRELAAAVNAMTDRLVALIETQRSFVADASHQLRNPLTALRLRIDVLESAVTEAGRPHLTVAVDEAERLGRILDELLVVARAAEPGHGAVPVEVRSVAESRARAWSAQASAGDVTVVVKGEKAVASCQPGVLDQVLDVLLDNALGFSPPGGRVTVRTRADDTRVRVTVEDEGPGMPPENLARATDRFWRGEQHGDRRGSGLGLAIATTLLEAGDGALRLSAAEPHGLIAEVDLKRDMPGVAAVTRTRNSS</sequence>
<dbReference type="CDD" id="cd00082">
    <property type="entry name" value="HisKA"/>
    <property type="match status" value="1"/>
</dbReference>
<dbReference type="Proteomes" id="UP000215483">
    <property type="component" value="Unassembled WGS sequence"/>
</dbReference>
<dbReference type="Gene3D" id="3.30.565.10">
    <property type="entry name" value="Histidine kinase-like ATPase, C-terminal domain"/>
    <property type="match status" value="1"/>
</dbReference>
<evidence type="ECO:0000256" key="8">
    <source>
        <dbReference type="ARBA" id="ARBA00022989"/>
    </source>
</evidence>
<dbReference type="InterPro" id="IPR050428">
    <property type="entry name" value="TCS_sensor_his_kinase"/>
</dbReference>
<dbReference type="PANTHER" id="PTHR45436">
    <property type="entry name" value="SENSOR HISTIDINE KINASE YKOH"/>
    <property type="match status" value="1"/>
</dbReference>
<keyword evidence="9" id="KW-0902">Two-component regulatory system</keyword>
<evidence type="ECO:0000256" key="3">
    <source>
        <dbReference type="ARBA" id="ARBA00012438"/>
    </source>
</evidence>
<dbReference type="Pfam" id="PF00672">
    <property type="entry name" value="HAMP"/>
    <property type="match status" value="1"/>
</dbReference>
<protein>
    <recommendedName>
        <fullName evidence="3">histidine kinase</fullName>
        <ecNumber evidence="3">2.7.13.3</ecNumber>
    </recommendedName>
</protein>
<comment type="catalytic activity">
    <reaction evidence="1">
        <text>ATP + protein L-histidine = ADP + protein N-phospho-L-histidine.</text>
        <dbReference type="EC" id="2.7.13.3"/>
    </reaction>
</comment>
<dbReference type="SMART" id="SM00304">
    <property type="entry name" value="HAMP"/>
    <property type="match status" value="1"/>
</dbReference>
<accession>A0A233SHI0</accession>
<feature type="domain" description="Histidine kinase" evidence="11">
    <location>
        <begin position="249"/>
        <end position="458"/>
    </location>
</feature>
<dbReference type="SUPFAM" id="SSF55874">
    <property type="entry name" value="ATPase domain of HSP90 chaperone/DNA topoisomerase II/histidine kinase"/>
    <property type="match status" value="1"/>
</dbReference>
<evidence type="ECO:0000259" key="11">
    <source>
        <dbReference type="PROSITE" id="PS50109"/>
    </source>
</evidence>
<dbReference type="InterPro" id="IPR003660">
    <property type="entry name" value="HAMP_dom"/>
</dbReference>
<dbReference type="EMBL" id="MCGQ01000014">
    <property type="protein sequence ID" value="OXY95009.1"/>
    <property type="molecule type" value="Genomic_DNA"/>
</dbReference>
<keyword evidence="4" id="KW-0597">Phosphoprotein</keyword>
<evidence type="ECO:0000313" key="13">
    <source>
        <dbReference type="EMBL" id="OXY95009.1"/>
    </source>
</evidence>
<dbReference type="SMART" id="SM00388">
    <property type="entry name" value="HisKA"/>
    <property type="match status" value="1"/>
</dbReference>
<evidence type="ECO:0000256" key="6">
    <source>
        <dbReference type="ARBA" id="ARBA00022692"/>
    </source>
</evidence>
<dbReference type="InterPro" id="IPR005467">
    <property type="entry name" value="His_kinase_dom"/>
</dbReference>
<dbReference type="Pfam" id="PF00512">
    <property type="entry name" value="HisKA"/>
    <property type="match status" value="1"/>
</dbReference>
<keyword evidence="7" id="KW-0418">Kinase</keyword>
<evidence type="ECO:0000256" key="4">
    <source>
        <dbReference type="ARBA" id="ARBA00022553"/>
    </source>
</evidence>
<dbReference type="InterPro" id="IPR036890">
    <property type="entry name" value="HATPase_C_sf"/>
</dbReference>
<comment type="caution">
    <text evidence="13">The sequence shown here is derived from an EMBL/GenBank/DDBJ whole genome shotgun (WGS) entry which is preliminary data.</text>
</comment>
<dbReference type="SUPFAM" id="SSF47384">
    <property type="entry name" value="Homodimeric domain of signal transducing histidine kinase"/>
    <property type="match status" value="1"/>
</dbReference>
<dbReference type="PRINTS" id="PR00344">
    <property type="entry name" value="BCTRLSENSOR"/>
</dbReference>
<dbReference type="AlphaFoldDB" id="A0A233SHI0"/>
<keyword evidence="8" id="KW-1133">Transmembrane helix</keyword>
<organism evidence="13 14">
    <name type="scientific">Streptomyces diastatochromogenes</name>
    <dbReference type="NCBI Taxonomy" id="42236"/>
    <lineage>
        <taxon>Bacteria</taxon>
        <taxon>Bacillati</taxon>
        <taxon>Actinomycetota</taxon>
        <taxon>Actinomycetes</taxon>
        <taxon>Kitasatosporales</taxon>
        <taxon>Streptomycetaceae</taxon>
        <taxon>Streptomyces</taxon>
    </lineage>
</organism>
<comment type="subcellular location">
    <subcellularLocation>
        <location evidence="2">Cell membrane</location>
    </subcellularLocation>
</comment>
<dbReference type="InterPro" id="IPR003594">
    <property type="entry name" value="HATPase_dom"/>
</dbReference>
<gene>
    <name evidence="13" type="ORF">BEK98_18040</name>
</gene>
<dbReference type="InterPro" id="IPR036097">
    <property type="entry name" value="HisK_dim/P_sf"/>
</dbReference>
<dbReference type="PROSITE" id="PS50885">
    <property type="entry name" value="HAMP"/>
    <property type="match status" value="1"/>
</dbReference>
<evidence type="ECO:0000259" key="12">
    <source>
        <dbReference type="PROSITE" id="PS50885"/>
    </source>
</evidence>
<feature type="domain" description="HAMP" evidence="12">
    <location>
        <begin position="188"/>
        <end position="241"/>
    </location>
</feature>
<evidence type="ECO:0000256" key="2">
    <source>
        <dbReference type="ARBA" id="ARBA00004236"/>
    </source>
</evidence>
<evidence type="ECO:0000256" key="10">
    <source>
        <dbReference type="ARBA" id="ARBA00023136"/>
    </source>
</evidence>
<dbReference type="PANTHER" id="PTHR45436:SF5">
    <property type="entry name" value="SENSOR HISTIDINE KINASE TRCS"/>
    <property type="match status" value="1"/>
</dbReference>
<evidence type="ECO:0000256" key="9">
    <source>
        <dbReference type="ARBA" id="ARBA00023012"/>
    </source>
</evidence>
<dbReference type="SUPFAM" id="SSF158472">
    <property type="entry name" value="HAMP domain-like"/>
    <property type="match status" value="1"/>
</dbReference>
<dbReference type="GO" id="GO:0005886">
    <property type="term" value="C:plasma membrane"/>
    <property type="evidence" value="ECO:0007669"/>
    <property type="project" value="UniProtKB-SubCell"/>
</dbReference>
<dbReference type="PROSITE" id="PS50109">
    <property type="entry name" value="HIS_KIN"/>
    <property type="match status" value="1"/>
</dbReference>
<dbReference type="InterPro" id="IPR003661">
    <property type="entry name" value="HisK_dim/P_dom"/>
</dbReference>
<dbReference type="Pfam" id="PF02518">
    <property type="entry name" value="HATPase_c"/>
    <property type="match status" value="1"/>
</dbReference>
<dbReference type="GO" id="GO:0000155">
    <property type="term" value="F:phosphorelay sensor kinase activity"/>
    <property type="evidence" value="ECO:0007669"/>
    <property type="project" value="InterPro"/>
</dbReference>
<reference evidence="13 14" key="1">
    <citation type="submission" date="2016-07" db="EMBL/GenBank/DDBJ databases">
        <title>Draft genome of Streptomyces diastatochromogenes.</title>
        <authorList>
            <person name="Podduturi R."/>
            <person name="Lukassen M.B."/>
            <person name="Clausen N."/>
            <person name="Nielsen J.L."/>
            <person name="Jorgensen N.O."/>
        </authorList>
    </citation>
    <scope>NUCLEOTIDE SEQUENCE [LARGE SCALE GENOMIC DNA]</scope>
    <source>
        <strain evidence="13 14">DSM 40608</strain>
    </source>
</reference>
<evidence type="ECO:0000256" key="5">
    <source>
        <dbReference type="ARBA" id="ARBA00022679"/>
    </source>
</evidence>
<evidence type="ECO:0000256" key="7">
    <source>
        <dbReference type="ARBA" id="ARBA00022777"/>
    </source>
</evidence>
<dbReference type="Gene3D" id="6.10.340.10">
    <property type="match status" value="1"/>
</dbReference>
<name>A0A233SHI0_STRDA</name>
<proteinExistence type="predicted"/>
<dbReference type="Gene3D" id="1.10.287.130">
    <property type="match status" value="1"/>
</dbReference>
<keyword evidence="10" id="KW-0472">Membrane</keyword>
<dbReference type="InterPro" id="IPR004358">
    <property type="entry name" value="Sig_transdc_His_kin-like_C"/>
</dbReference>
<keyword evidence="6" id="KW-0812">Transmembrane</keyword>
<evidence type="ECO:0000256" key="1">
    <source>
        <dbReference type="ARBA" id="ARBA00000085"/>
    </source>
</evidence>
<evidence type="ECO:0000313" key="14">
    <source>
        <dbReference type="Proteomes" id="UP000215483"/>
    </source>
</evidence>
<keyword evidence="14" id="KW-1185">Reference proteome</keyword>
<dbReference type="EC" id="2.7.13.3" evidence="3"/>